<protein>
    <submittedName>
        <fullName evidence="2">Uncharacterized protein</fullName>
    </submittedName>
</protein>
<dbReference type="RefSeq" id="XP_070852372.1">
    <property type="nucleotide sequence ID" value="XM_070996271.1"/>
</dbReference>
<reference evidence="2" key="1">
    <citation type="submission" date="2025-08" db="UniProtKB">
        <authorList>
            <consortium name="RefSeq"/>
        </authorList>
    </citation>
    <scope>IDENTIFICATION</scope>
</reference>
<accession>A0ABM4TQY6</accession>
<organism evidence="1 2">
    <name type="scientific">Drosophila suzukii</name>
    <name type="common">Spotted-wing drosophila fruit fly</name>
    <dbReference type="NCBI Taxonomy" id="28584"/>
    <lineage>
        <taxon>Eukaryota</taxon>
        <taxon>Metazoa</taxon>
        <taxon>Ecdysozoa</taxon>
        <taxon>Arthropoda</taxon>
        <taxon>Hexapoda</taxon>
        <taxon>Insecta</taxon>
        <taxon>Pterygota</taxon>
        <taxon>Neoptera</taxon>
        <taxon>Endopterygota</taxon>
        <taxon>Diptera</taxon>
        <taxon>Brachycera</taxon>
        <taxon>Muscomorpha</taxon>
        <taxon>Ephydroidea</taxon>
        <taxon>Drosophilidae</taxon>
        <taxon>Drosophila</taxon>
        <taxon>Sophophora</taxon>
    </lineage>
</organism>
<gene>
    <name evidence="2" type="primary">LOC139353069</name>
</gene>
<sequence>MSYRSSARCSLLRPTPFYGSSPWSHHPCVIDVSANIDTDGAALPPARCDISTLVDISIFVCPSIALSSSANRSPMEAPPFLARGDFAIFIALESGCGEYFAFTLQPGQQAAGVAHACPVLFQPHPQSNSWPRAPSLVTWETNVFFL</sequence>
<dbReference type="Proteomes" id="UP001652628">
    <property type="component" value="Chromosome 3"/>
</dbReference>
<keyword evidence="1" id="KW-1185">Reference proteome</keyword>
<evidence type="ECO:0000313" key="1">
    <source>
        <dbReference type="Proteomes" id="UP001652628"/>
    </source>
</evidence>
<proteinExistence type="predicted"/>
<evidence type="ECO:0000313" key="2">
    <source>
        <dbReference type="RefSeq" id="XP_070852372.1"/>
    </source>
</evidence>
<name>A0ABM4TQY6_DROSZ</name>
<dbReference type="GeneID" id="139353069"/>